<gene>
    <name evidence="2" type="ORF">B0I33_103617</name>
</gene>
<evidence type="ECO:0000256" key="1">
    <source>
        <dbReference type="SAM" id="SignalP"/>
    </source>
</evidence>
<name>A0A2T0LZQ3_9PSEU</name>
<dbReference type="EMBL" id="PVNH01000003">
    <property type="protein sequence ID" value="PRX49580.1"/>
    <property type="molecule type" value="Genomic_DNA"/>
</dbReference>
<organism evidence="2 3">
    <name type="scientific">Prauserella shujinwangii</name>
    <dbReference type="NCBI Taxonomy" id="1453103"/>
    <lineage>
        <taxon>Bacteria</taxon>
        <taxon>Bacillati</taxon>
        <taxon>Actinomycetota</taxon>
        <taxon>Actinomycetes</taxon>
        <taxon>Pseudonocardiales</taxon>
        <taxon>Pseudonocardiaceae</taxon>
        <taxon>Prauserella</taxon>
    </lineage>
</organism>
<evidence type="ECO:0000313" key="3">
    <source>
        <dbReference type="Proteomes" id="UP000238362"/>
    </source>
</evidence>
<evidence type="ECO:0000313" key="2">
    <source>
        <dbReference type="EMBL" id="PRX49580.1"/>
    </source>
</evidence>
<dbReference type="Proteomes" id="UP000238362">
    <property type="component" value="Unassembled WGS sequence"/>
</dbReference>
<proteinExistence type="predicted"/>
<sequence>MNRRRVAAVTSAVLSTLALAAPAGAEARTGAPWGCAVDVYYEVDAHGYVTGYPAAVCGGRGSAQYVYIKITASITRDAAAFLDSSDTSYVKDAPYGPGTYPGIGVRARKLAGRQEFCTHVDLRWALGGPAQSTHGKACARY</sequence>
<comment type="caution">
    <text evidence="2">The sequence shown here is derived from an EMBL/GenBank/DDBJ whole genome shotgun (WGS) entry which is preliminary data.</text>
</comment>
<feature type="signal peptide" evidence="1">
    <location>
        <begin position="1"/>
        <end position="20"/>
    </location>
</feature>
<keyword evidence="3" id="KW-1185">Reference proteome</keyword>
<dbReference type="AlphaFoldDB" id="A0A2T0LZQ3"/>
<reference evidence="2 3" key="1">
    <citation type="submission" date="2018-03" db="EMBL/GenBank/DDBJ databases">
        <title>Genomic Encyclopedia of Type Strains, Phase III (KMG-III): the genomes of soil and plant-associated and newly described type strains.</title>
        <authorList>
            <person name="Whitman W."/>
        </authorList>
    </citation>
    <scope>NUCLEOTIDE SEQUENCE [LARGE SCALE GENOMIC DNA]</scope>
    <source>
        <strain evidence="2 3">CGMCC 4.7125</strain>
    </source>
</reference>
<feature type="chain" id="PRO_5038357915" description="Subtilisin inhibitor-like" evidence="1">
    <location>
        <begin position="21"/>
        <end position="141"/>
    </location>
</feature>
<protein>
    <recommendedName>
        <fullName evidence="4">Subtilisin inhibitor-like</fullName>
    </recommendedName>
</protein>
<accession>A0A2T0LZQ3</accession>
<keyword evidence="1" id="KW-0732">Signal</keyword>
<evidence type="ECO:0008006" key="4">
    <source>
        <dbReference type="Google" id="ProtNLM"/>
    </source>
</evidence>